<sequence>MALLREFGRPSEAAQRYHDRPALIDAADTHHFLIWAVGGAVVFAVHGQVTPEPFNLDAALLQWLGALLLFFALAGWLRRRSPGRFAWKPGHGPDWMPRTLSAFSLAALLAFPVFMYAAPVTFARLLMPSAVPVDGLALTDAFAGSWQRGLTMALLLVLALQEAITLVLGARRWWLRRAGVVLDLALAVMFFAHASPMHRPGDGASFAVFESAHANAVAAPVFMAVGGMMLLFGLYYAWRNWVEIRPGPAPLAGAPA</sequence>
<feature type="transmembrane region" description="Helical" evidence="1">
    <location>
        <begin position="217"/>
        <end position="238"/>
    </location>
</feature>
<evidence type="ECO:0008006" key="4">
    <source>
        <dbReference type="Google" id="ProtNLM"/>
    </source>
</evidence>
<reference evidence="2 3" key="1">
    <citation type="submission" date="2015-05" db="EMBL/GenBank/DDBJ databases">
        <title>Genome sequencing and analysis of members of genus Stenotrophomonas.</title>
        <authorList>
            <person name="Patil P.P."/>
            <person name="Midha S."/>
            <person name="Patil P.B."/>
        </authorList>
    </citation>
    <scope>NUCLEOTIDE SEQUENCE [LARGE SCALE GENOMIC DNA]</scope>
    <source>
        <strain evidence="2 3">DSM 12575</strain>
    </source>
</reference>
<organism evidence="2 3">
    <name type="scientific">Stenotrophomonas nitritireducens</name>
    <dbReference type="NCBI Taxonomy" id="83617"/>
    <lineage>
        <taxon>Bacteria</taxon>
        <taxon>Pseudomonadati</taxon>
        <taxon>Pseudomonadota</taxon>
        <taxon>Gammaproteobacteria</taxon>
        <taxon>Lysobacterales</taxon>
        <taxon>Lysobacteraceae</taxon>
        <taxon>Stenotrophomonas</taxon>
    </lineage>
</organism>
<keyword evidence="1" id="KW-1133">Transmembrane helix</keyword>
<comment type="caution">
    <text evidence="2">The sequence shown here is derived from an EMBL/GenBank/DDBJ whole genome shotgun (WGS) entry which is preliminary data.</text>
</comment>
<name>A0ABR5NJL0_9GAMM</name>
<feature type="transmembrane region" description="Helical" evidence="1">
    <location>
        <begin position="146"/>
        <end position="168"/>
    </location>
</feature>
<feature type="transmembrane region" description="Helical" evidence="1">
    <location>
        <begin position="180"/>
        <end position="197"/>
    </location>
</feature>
<feature type="transmembrane region" description="Helical" evidence="1">
    <location>
        <begin position="99"/>
        <end position="126"/>
    </location>
</feature>
<feature type="transmembrane region" description="Helical" evidence="1">
    <location>
        <begin position="61"/>
        <end position="78"/>
    </location>
</feature>
<keyword evidence="3" id="KW-1185">Reference proteome</keyword>
<dbReference type="Proteomes" id="UP000050902">
    <property type="component" value="Unassembled WGS sequence"/>
</dbReference>
<keyword evidence="1" id="KW-0472">Membrane</keyword>
<protein>
    <recommendedName>
        <fullName evidence="4">CPBP family intramembrane metalloprotease</fullName>
    </recommendedName>
</protein>
<keyword evidence="1" id="KW-0812">Transmembrane</keyword>
<accession>A0ABR5NJL0</accession>
<proteinExistence type="predicted"/>
<evidence type="ECO:0000313" key="3">
    <source>
        <dbReference type="Proteomes" id="UP000050902"/>
    </source>
</evidence>
<evidence type="ECO:0000313" key="2">
    <source>
        <dbReference type="EMBL" id="KRG56947.1"/>
    </source>
</evidence>
<feature type="transmembrane region" description="Helical" evidence="1">
    <location>
        <begin position="32"/>
        <end position="49"/>
    </location>
</feature>
<gene>
    <name evidence="2" type="ORF">ABB22_10995</name>
</gene>
<dbReference type="EMBL" id="LDJG01000015">
    <property type="protein sequence ID" value="KRG56947.1"/>
    <property type="molecule type" value="Genomic_DNA"/>
</dbReference>
<evidence type="ECO:0000256" key="1">
    <source>
        <dbReference type="SAM" id="Phobius"/>
    </source>
</evidence>